<organism evidence="1 2">
    <name type="scientific">Blattamonas nauphoetae</name>
    <dbReference type="NCBI Taxonomy" id="2049346"/>
    <lineage>
        <taxon>Eukaryota</taxon>
        <taxon>Metamonada</taxon>
        <taxon>Preaxostyla</taxon>
        <taxon>Oxymonadida</taxon>
        <taxon>Blattamonas</taxon>
    </lineage>
</organism>
<name>A0ABQ9WMW4_9EUKA</name>
<dbReference type="Proteomes" id="UP001281761">
    <property type="component" value="Unassembled WGS sequence"/>
</dbReference>
<sequence>MSISGHQENIYKICGNGVICIPCAAQKHIKKGILPQDWILEEKEATISWVRAVHDIERHQGPRSHHQQCLITSKQFVDSPFLQKTPTDQEQHFRQQTALRFQQVHWVTHKSLPASTLADMQELENEIYPQNELADFGYLSHLGADGATGKNTAEATQSVIQSMNLDPSRCVGLGTDGASNMVGEFKGAGTILSSFFTNAVPIH</sequence>
<accession>A0ABQ9WMW4</accession>
<reference evidence="1 2" key="1">
    <citation type="journal article" date="2022" name="bioRxiv">
        <title>Genomics of Preaxostyla Flagellates Illuminates Evolutionary Transitions and the Path Towards Mitochondrial Loss.</title>
        <authorList>
            <person name="Novak L.V.F."/>
            <person name="Treitli S.C."/>
            <person name="Pyrih J."/>
            <person name="Halakuc P."/>
            <person name="Pipaliya S.V."/>
            <person name="Vacek V."/>
            <person name="Brzon O."/>
            <person name="Soukal P."/>
            <person name="Eme L."/>
            <person name="Dacks J.B."/>
            <person name="Karnkowska A."/>
            <person name="Elias M."/>
            <person name="Hampl V."/>
        </authorList>
    </citation>
    <scope>NUCLEOTIDE SEQUENCE [LARGE SCALE GENOMIC DNA]</scope>
    <source>
        <strain evidence="1">NAU3</strain>
        <tissue evidence="1">Gut</tissue>
    </source>
</reference>
<evidence type="ECO:0000313" key="1">
    <source>
        <dbReference type="EMBL" id="KAK2940668.1"/>
    </source>
</evidence>
<evidence type="ECO:0000313" key="2">
    <source>
        <dbReference type="Proteomes" id="UP001281761"/>
    </source>
</evidence>
<comment type="caution">
    <text evidence="1">The sequence shown here is derived from an EMBL/GenBank/DDBJ whole genome shotgun (WGS) entry which is preliminary data.</text>
</comment>
<gene>
    <name evidence="1" type="ORF">BLNAU_24422</name>
</gene>
<protein>
    <submittedName>
        <fullName evidence="1">Uncharacterized protein</fullName>
    </submittedName>
</protein>
<proteinExistence type="predicted"/>
<keyword evidence="2" id="KW-1185">Reference proteome</keyword>
<dbReference type="EMBL" id="JARBJD010000628">
    <property type="protein sequence ID" value="KAK2940668.1"/>
    <property type="molecule type" value="Genomic_DNA"/>
</dbReference>